<reference evidence="7" key="1">
    <citation type="submission" date="2018-02" db="EMBL/GenBank/DDBJ databases">
        <title>Genome sequence of Desulfocucumis palustris strain NAW-5.</title>
        <authorList>
            <person name="Watanabe M."/>
            <person name="Kojima H."/>
            <person name="Fukui M."/>
        </authorList>
    </citation>
    <scope>NUCLEOTIDE SEQUENCE [LARGE SCALE GENOMIC DNA]</scope>
    <source>
        <strain evidence="7">NAW-5</strain>
    </source>
</reference>
<dbReference type="InterPro" id="IPR000887">
    <property type="entry name" value="Aldlse_KDPG_KHG"/>
</dbReference>
<dbReference type="EMBL" id="BFAV01000130">
    <property type="protein sequence ID" value="GBF34271.1"/>
    <property type="molecule type" value="Genomic_DNA"/>
</dbReference>
<keyword evidence="4" id="KW-0456">Lyase</keyword>
<dbReference type="PANTHER" id="PTHR30246">
    <property type="entry name" value="2-KETO-3-DEOXY-6-PHOSPHOGLUCONATE ALDOLASE"/>
    <property type="match status" value="1"/>
</dbReference>
<evidence type="ECO:0000256" key="1">
    <source>
        <dbReference type="ARBA" id="ARBA00004761"/>
    </source>
</evidence>
<comment type="similarity">
    <text evidence="2">Belongs to the KHG/KDPG aldolase family.</text>
</comment>
<dbReference type="SUPFAM" id="SSF51569">
    <property type="entry name" value="Aldolase"/>
    <property type="match status" value="1"/>
</dbReference>
<keyword evidence="7" id="KW-1185">Reference proteome</keyword>
<comment type="pathway">
    <text evidence="1">Carbohydrate acid metabolism.</text>
</comment>
<evidence type="ECO:0000313" key="7">
    <source>
        <dbReference type="Proteomes" id="UP000239549"/>
    </source>
</evidence>
<organism evidence="6 7">
    <name type="scientific">Desulfocucumis palustris</name>
    <dbReference type="NCBI Taxonomy" id="1898651"/>
    <lineage>
        <taxon>Bacteria</taxon>
        <taxon>Bacillati</taxon>
        <taxon>Bacillota</taxon>
        <taxon>Clostridia</taxon>
        <taxon>Eubacteriales</taxon>
        <taxon>Desulfocucumaceae</taxon>
        <taxon>Desulfocucumis</taxon>
    </lineage>
</organism>
<evidence type="ECO:0000256" key="4">
    <source>
        <dbReference type="ARBA" id="ARBA00023239"/>
    </source>
</evidence>
<evidence type="ECO:0000256" key="5">
    <source>
        <dbReference type="ARBA" id="ARBA00023277"/>
    </source>
</evidence>
<dbReference type="GO" id="GO:0016829">
    <property type="term" value="F:lyase activity"/>
    <property type="evidence" value="ECO:0007669"/>
    <property type="project" value="UniProtKB-KW"/>
</dbReference>
<protein>
    <submittedName>
        <fullName evidence="6">4-Hydroxy-2-oxoglutarate aldolase</fullName>
    </submittedName>
</protein>
<accession>A0A2L2XK32</accession>
<dbReference type="OrthoDB" id="9802667at2"/>
<dbReference type="PANTHER" id="PTHR30246:SF1">
    <property type="entry name" value="2-DEHYDRO-3-DEOXY-6-PHOSPHOGALACTONATE ALDOLASE-RELATED"/>
    <property type="match status" value="1"/>
</dbReference>
<dbReference type="Pfam" id="PF01081">
    <property type="entry name" value="Aldolase"/>
    <property type="match status" value="1"/>
</dbReference>
<dbReference type="NCBIfam" id="TIGR01182">
    <property type="entry name" value="eda"/>
    <property type="match status" value="1"/>
</dbReference>
<sequence>MKKSEVLETIEKSGVVAVVRVSNPEELLNITEALLKGGLKAIEITMTTPGALEAIKEIKNHFGGGIIIGAGSVLDAETARLCILQGAEFVVSPIFNRGMVDLCKRYSTAVIPGAFTPTEILTAWEAGGDVIKVFPATSVGHKYFKDIKGPLPQVKLTPTGGVSLENAGDFIRAGAAFVGVGGNLVDKRAVAEKRWSRLTENAGSYLEKVASARNN</sequence>
<keyword evidence="5" id="KW-0119">Carbohydrate metabolism</keyword>
<dbReference type="Proteomes" id="UP000239549">
    <property type="component" value="Unassembled WGS sequence"/>
</dbReference>
<name>A0A2L2XK32_9FIRM</name>
<gene>
    <name evidence="6" type="ORF">DCCM_3383</name>
</gene>
<dbReference type="InterPro" id="IPR013785">
    <property type="entry name" value="Aldolase_TIM"/>
</dbReference>
<dbReference type="Gene3D" id="3.20.20.70">
    <property type="entry name" value="Aldolase class I"/>
    <property type="match status" value="1"/>
</dbReference>
<comment type="caution">
    <text evidence="6">The sequence shown here is derived from an EMBL/GenBank/DDBJ whole genome shotgun (WGS) entry which is preliminary data.</text>
</comment>
<evidence type="ECO:0000313" key="6">
    <source>
        <dbReference type="EMBL" id="GBF34271.1"/>
    </source>
</evidence>
<dbReference type="CDD" id="cd00452">
    <property type="entry name" value="KDPG_aldolase"/>
    <property type="match status" value="1"/>
</dbReference>
<evidence type="ECO:0000256" key="2">
    <source>
        <dbReference type="ARBA" id="ARBA00006906"/>
    </source>
</evidence>
<dbReference type="RefSeq" id="WP_104372550.1">
    <property type="nucleotide sequence ID" value="NZ_BFAV01000130.1"/>
</dbReference>
<comment type="subunit">
    <text evidence="3">Homotrimer.</text>
</comment>
<dbReference type="AlphaFoldDB" id="A0A2L2XK32"/>
<dbReference type="NCBIfam" id="NF005119">
    <property type="entry name" value="PRK06552.1"/>
    <property type="match status" value="1"/>
</dbReference>
<proteinExistence type="inferred from homology"/>
<evidence type="ECO:0000256" key="3">
    <source>
        <dbReference type="ARBA" id="ARBA00011233"/>
    </source>
</evidence>